<reference evidence="1" key="1">
    <citation type="submission" date="2014-05" db="EMBL/GenBank/DDBJ databases">
        <authorList>
            <person name="Chronopoulou M."/>
        </authorList>
    </citation>
    <scope>NUCLEOTIDE SEQUENCE</scope>
    <source>
        <tissue evidence="1">Whole organism</tissue>
    </source>
</reference>
<evidence type="ECO:0000313" key="1">
    <source>
        <dbReference type="EMBL" id="CDW47220.1"/>
    </source>
</evidence>
<dbReference type="OrthoDB" id="420169at2759"/>
<accession>A0A0K2VA58</accession>
<sequence length="59" mass="6959">MEIEKICSPSEELEKLDPNISYSLVLDKLFQYIRKPIKRVAIMKLILCFGGRVRKNDYL</sequence>
<feature type="non-terminal residue" evidence="1">
    <location>
        <position position="59"/>
    </location>
</feature>
<dbReference type="AlphaFoldDB" id="A0A0K2VA58"/>
<organism evidence="1">
    <name type="scientific">Lepeophtheirus salmonis</name>
    <name type="common">Salmon louse</name>
    <name type="synonym">Caligus salmonis</name>
    <dbReference type="NCBI Taxonomy" id="72036"/>
    <lineage>
        <taxon>Eukaryota</taxon>
        <taxon>Metazoa</taxon>
        <taxon>Ecdysozoa</taxon>
        <taxon>Arthropoda</taxon>
        <taxon>Crustacea</taxon>
        <taxon>Multicrustacea</taxon>
        <taxon>Hexanauplia</taxon>
        <taxon>Copepoda</taxon>
        <taxon>Siphonostomatoida</taxon>
        <taxon>Caligidae</taxon>
        <taxon>Lepeophtheirus</taxon>
    </lineage>
</organism>
<name>A0A0K2VA58_LEPSM</name>
<protein>
    <submittedName>
        <fullName evidence="1">Uncharacterized protein</fullName>
    </submittedName>
</protein>
<dbReference type="EMBL" id="HACA01029859">
    <property type="protein sequence ID" value="CDW47220.1"/>
    <property type="molecule type" value="Transcribed_RNA"/>
</dbReference>
<proteinExistence type="predicted"/>